<sequence length="75" mass="8017">MERIWSVVGRVCGSGYTEPSANFYELGGDSLLAGELMSALRAEFGVTVPMNLLFEAPDMGTFVKDALVLTQRGGS</sequence>
<proteinExistence type="predicted"/>
<comment type="caution">
    <text evidence="2">The sequence shown here is derived from an EMBL/GenBank/DDBJ whole genome shotgun (WGS) entry which is preliminary data.</text>
</comment>
<protein>
    <recommendedName>
        <fullName evidence="1">Carrier domain-containing protein</fullName>
    </recommendedName>
</protein>
<organism evidence="2 3">
    <name type="scientific">Nocardia ninae NBRC 108245</name>
    <dbReference type="NCBI Taxonomy" id="1210091"/>
    <lineage>
        <taxon>Bacteria</taxon>
        <taxon>Bacillati</taxon>
        <taxon>Actinomycetota</taxon>
        <taxon>Actinomycetes</taxon>
        <taxon>Mycobacteriales</taxon>
        <taxon>Nocardiaceae</taxon>
        <taxon>Nocardia</taxon>
    </lineage>
</organism>
<gene>
    <name evidence="2" type="ORF">NN4_60280</name>
</gene>
<dbReference type="Proteomes" id="UP000321424">
    <property type="component" value="Unassembled WGS sequence"/>
</dbReference>
<dbReference type="EMBL" id="BJXA01000052">
    <property type="protein sequence ID" value="GEM41509.1"/>
    <property type="molecule type" value="Genomic_DNA"/>
</dbReference>
<dbReference type="SUPFAM" id="SSF47336">
    <property type="entry name" value="ACP-like"/>
    <property type="match status" value="1"/>
</dbReference>
<dbReference type="InterPro" id="IPR009081">
    <property type="entry name" value="PP-bd_ACP"/>
</dbReference>
<name>A0A511MLL5_9NOCA</name>
<dbReference type="PROSITE" id="PS50075">
    <property type="entry name" value="CARRIER"/>
    <property type="match status" value="1"/>
</dbReference>
<dbReference type="Pfam" id="PF00550">
    <property type="entry name" value="PP-binding"/>
    <property type="match status" value="1"/>
</dbReference>
<keyword evidence="3" id="KW-1185">Reference proteome</keyword>
<reference evidence="2 3" key="1">
    <citation type="submission" date="2019-07" db="EMBL/GenBank/DDBJ databases">
        <title>Whole genome shotgun sequence of Nocardia ninae NBRC 108245.</title>
        <authorList>
            <person name="Hosoyama A."/>
            <person name="Uohara A."/>
            <person name="Ohji S."/>
            <person name="Ichikawa N."/>
        </authorList>
    </citation>
    <scope>NUCLEOTIDE SEQUENCE [LARGE SCALE GENOMIC DNA]</scope>
    <source>
        <strain evidence="2 3">NBRC 108245</strain>
    </source>
</reference>
<feature type="domain" description="Carrier" evidence="1">
    <location>
        <begin position="1"/>
        <end position="70"/>
    </location>
</feature>
<dbReference type="InterPro" id="IPR036736">
    <property type="entry name" value="ACP-like_sf"/>
</dbReference>
<dbReference type="Gene3D" id="1.10.1200.10">
    <property type="entry name" value="ACP-like"/>
    <property type="match status" value="1"/>
</dbReference>
<evidence type="ECO:0000259" key="1">
    <source>
        <dbReference type="PROSITE" id="PS50075"/>
    </source>
</evidence>
<dbReference type="AlphaFoldDB" id="A0A511MLL5"/>
<evidence type="ECO:0000313" key="3">
    <source>
        <dbReference type="Proteomes" id="UP000321424"/>
    </source>
</evidence>
<evidence type="ECO:0000313" key="2">
    <source>
        <dbReference type="EMBL" id="GEM41509.1"/>
    </source>
</evidence>
<accession>A0A511MLL5</accession>
<dbReference type="RefSeq" id="WP_186818693.1">
    <property type="nucleotide sequence ID" value="NZ_BJXA01000052.1"/>
</dbReference>